<reference evidence="2 3" key="1">
    <citation type="submission" date="2018-08" db="EMBL/GenBank/DDBJ databases">
        <title>Pseudooceanicola sediminis CY03 in the family Rhodobacteracea.</title>
        <authorList>
            <person name="Zhang Y.-J."/>
        </authorList>
    </citation>
    <scope>NUCLEOTIDE SEQUENCE [LARGE SCALE GENOMIC DNA]</scope>
    <source>
        <strain evidence="2 3">CY03</strain>
    </source>
</reference>
<feature type="transmembrane region" description="Helical" evidence="1">
    <location>
        <begin position="6"/>
        <end position="24"/>
    </location>
</feature>
<evidence type="ECO:0000313" key="3">
    <source>
        <dbReference type="Proteomes" id="UP000265848"/>
    </source>
</evidence>
<keyword evidence="1" id="KW-0812">Transmembrane</keyword>
<evidence type="ECO:0000313" key="2">
    <source>
        <dbReference type="EMBL" id="RII39472.1"/>
    </source>
</evidence>
<organism evidence="2 3">
    <name type="scientific">Pseudooceanicola sediminis</name>
    <dbReference type="NCBI Taxonomy" id="2211117"/>
    <lineage>
        <taxon>Bacteria</taxon>
        <taxon>Pseudomonadati</taxon>
        <taxon>Pseudomonadota</taxon>
        <taxon>Alphaproteobacteria</taxon>
        <taxon>Rhodobacterales</taxon>
        <taxon>Paracoccaceae</taxon>
        <taxon>Pseudooceanicola</taxon>
    </lineage>
</organism>
<sequence>MVVKVVILFLVGMGVMAMFGKLTLPGQKKPGARKPGQVSGKKCPTCGRYMIGKGPCACRSKKG</sequence>
<name>A0A399J635_9RHOB</name>
<keyword evidence="1" id="KW-1133">Transmembrane helix</keyword>
<comment type="caution">
    <text evidence="2">The sequence shown here is derived from an EMBL/GenBank/DDBJ whole genome shotgun (WGS) entry which is preliminary data.</text>
</comment>
<dbReference type="RefSeq" id="WP_119398429.1">
    <property type="nucleotide sequence ID" value="NZ_QWJJ01000005.1"/>
</dbReference>
<keyword evidence="3" id="KW-1185">Reference proteome</keyword>
<keyword evidence="1" id="KW-0472">Membrane</keyword>
<proteinExistence type="predicted"/>
<dbReference type="Proteomes" id="UP000265848">
    <property type="component" value="Unassembled WGS sequence"/>
</dbReference>
<accession>A0A399J635</accession>
<protein>
    <submittedName>
        <fullName evidence="2">Uncharacterized protein</fullName>
    </submittedName>
</protein>
<gene>
    <name evidence="2" type="ORF">DL237_07480</name>
</gene>
<dbReference type="EMBL" id="QWJJ01000005">
    <property type="protein sequence ID" value="RII39472.1"/>
    <property type="molecule type" value="Genomic_DNA"/>
</dbReference>
<dbReference type="AlphaFoldDB" id="A0A399J635"/>
<dbReference type="OrthoDB" id="7866398at2"/>
<evidence type="ECO:0000256" key="1">
    <source>
        <dbReference type="SAM" id="Phobius"/>
    </source>
</evidence>